<dbReference type="HOGENOM" id="CLU_2941763_0_0_1"/>
<protein>
    <submittedName>
        <fullName evidence="1">Uncharacterized protein</fullName>
    </submittedName>
</protein>
<proteinExistence type="predicted"/>
<dbReference type="EMBL" id="JH717843">
    <property type="protein sequence ID" value="EWY91304.1"/>
    <property type="molecule type" value="Genomic_DNA"/>
</dbReference>
<dbReference type="AlphaFoldDB" id="W9IEL5"/>
<organism evidence="1 2">
    <name type="scientific">Fusarium oxysporum NRRL 32931</name>
    <dbReference type="NCBI Taxonomy" id="660029"/>
    <lineage>
        <taxon>Eukaryota</taxon>
        <taxon>Fungi</taxon>
        <taxon>Dikarya</taxon>
        <taxon>Ascomycota</taxon>
        <taxon>Pezizomycotina</taxon>
        <taxon>Sordariomycetes</taxon>
        <taxon>Hypocreomycetidae</taxon>
        <taxon>Hypocreales</taxon>
        <taxon>Nectriaceae</taxon>
        <taxon>Fusarium</taxon>
        <taxon>Fusarium oxysporum species complex</taxon>
    </lineage>
</organism>
<evidence type="ECO:0000313" key="1">
    <source>
        <dbReference type="EMBL" id="EWY91304.1"/>
    </source>
</evidence>
<accession>W9IEL5</accession>
<gene>
    <name evidence="1" type="ORF">FOYG_08455</name>
</gene>
<sequence length="60" mass="6840">MGGFRRVRVIVRAETRQGLAWPGLACFQRPRLAKSPGSTQPLETSTTFWIPVPYLTWTLH</sequence>
<dbReference type="Proteomes" id="UP000030753">
    <property type="component" value="Unassembled WGS sequence"/>
</dbReference>
<evidence type="ECO:0000313" key="2">
    <source>
        <dbReference type="Proteomes" id="UP000030753"/>
    </source>
</evidence>
<reference evidence="1 2" key="1">
    <citation type="submission" date="2011-06" db="EMBL/GenBank/DDBJ databases">
        <title>The Genome Sequence of Fusarium oxysporum FOSC 3-a.</title>
        <authorList>
            <consortium name="The Broad Institute Genome Sequencing Platform"/>
            <person name="Ma L.-J."/>
            <person name="Gale L.R."/>
            <person name="Schwartz D.C."/>
            <person name="Zhou S."/>
            <person name="Corby-Kistler H."/>
            <person name="Young S.K."/>
            <person name="Zeng Q."/>
            <person name="Gargeya S."/>
            <person name="Fitzgerald M."/>
            <person name="Haas B."/>
            <person name="Abouelleil A."/>
            <person name="Alvarado L."/>
            <person name="Arachchi H.M."/>
            <person name="Berlin A."/>
            <person name="Brown A."/>
            <person name="Chapman S.B."/>
            <person name="Chen Z."/>
            <person name="Dunbar C."/>
            <person name="Freedman E."/>
            <person name="Gearin G."/>
            <person name="Gellesch M."/>
            <person name="Goldberg J."/>
            <person name="Griggs A."/>
            <person name="Gujja S."/>
            <person name="Heiman D."/>
            <person name="Howarth C."/>
            <person name="Larson L."/>
            <person name="Lui A."/>
            <person name="MacDonald P.J.P."/>
            <person name="Mehta T."/>
            <person name="Montmayeur A."/>
            <person name="Murphy C."/>
            <person name="Neiman D."/>
            <person name="Pearson M."/>
            <person name="Priest M."/>
            <person name="Roberts A."/>
            <person name="Saif S."/>
            <person name="Shea T."/>
            <person name="Shenoy N."/>
            <person name="Sisk P."/>
            <person name="Stolte C."/>
            <person name="Sykes S."/>
            <person name="Wortman J."/>
            <person name="Nusbaum C."/>
            <person name="Birren B."/>
        </authorList>
    </citation>
    <scope>NUCLEOTIDE SEQUENCE [LARGE SCALE GENOMIC DNA]</scope>
    <source>
        <strain evidence="2">FOSC 3-a</strain>
    </source>
</reference>
<name>W9IEL5_FUSOX</name>